<proteinExistence type="predicted"/>
<reference evidence="1 2" key="1">
    <citation type="journal article" date="2022" name="Int. J. Syst. Evol. Microbiol.">
        <title>Flavobacterium ammonificans sp. nov. and Flavobacterium ammoniigenes sp. nov., ammonifying bacteria isolated from surface river water.</title>
        <authorList>
            <person name="Watanabe K."/>
            <person name="Kitamura T."/>
            <person name="Ogata Y."/>
            <person name="Shindo C."/>
            <person name="Suda W."/>
        </authorList>
    </citation>
    <scope>NUCLEOTIDE SEQUENCE [LARGE SCALE GENOMIC DNA]</scope>
    <source>
        <strain evidence="1 2">GENT11</strain>
    </source>
</reference>
<sequence length="114" mass="12874">MKKGISGYSFVFTLAVLVSMLFQSLHKYEHIAQQLPEKHCAHKKNAAGEITHQHYYLDFCGTCDFKVSHFVVFGFPTITSDLTPSYSNPSFFSSEQLISFFKGSQFSLRGPPLV</sequence>
<dbReference type="Proteomes" id="UP001319865">
    <property type="component" value="Chromosome"/>
</dbReference>
<dbReference type="EMBL" id="AP025183">
    <property type="protein sequence ID" value="BDB52312.1"/>
    <property type="molecule type" value="Genomic_DNA"/>
</dbReference>
<evidence type="ECO:0008006" key="3">
    <source>
        <dbReference type="Google" id="ProtNLM"/>
    </source>
</evidence>
<evidence type="ECO:0000313" key="1">
    <source>
        <dbReference type="EMBL" id="BDB52312.1"/>
    </source>
</evidence>
<keyword evidence="2" id="KW-1185">Reference proteome</keyword>
<accession>A0ABM7UXZ7</accession>
<dbReference type="RefSeq" id="WP_229331035.1">
    <property type="nucleotide sequence ID" value="NZ_AP025183.1"/>
</dbReference>
<reference evidence="1 2" key="2">
    <citation type="journal article" date="2022" name="Microorganisms">
        <title>Complete Genome Sequences of Two Flavobacterium ammonificans Strains and a Flavobacterium ammoniigenes Strain of Ammonifying Bacterioplankton Isolated from Surface River Water.</title>
        <authorList>
            <person name="Suda W."/>
            <person name="Ogata Y."/>
            <person name="Shindo C."/>
            <person name="Watanabe K."/>
        </authorList>
    </citation>
    <scope>NUCLEOTIDE SEQUENCE [LARGE SCALE GENOMIC DNA]</scope>
    <source>
        <strain evidence="1 2">GENT11</strain>
    </source>
</reference>
<gene>
    <name evidence="1" type="ORF">GENT11_06240</name>
</gene>
<organism evidence="1 2">
    <name type="scientific">Flavobacterium ammonificans</name>
    <dbReference type="NCBI Taxonomy" id="1751056"/>
    <lineage>
        <taxon>Bacteria</taxon>
        <taxon>Pseudomonadati</taxon>
        <taxon>Bacteroidota</taxon>
        <taxon>Flavobacteriia</taxon>
        <taxon>Flavobacteriales</taxon>
        <taxon>Flavobacteriaceae</taxon>
        <taxon>Flavobacterium</taxon>
    </lineage>
</organism>
<evidence type="ECO:0000313" key="2">
    <source>
        <dbReference type="Proteomes" id="UP001319865"/>
    </source>
</evidence>
<name>A0ABM7UXZ7_9FLAO</name>
<protein>
    <recommendedName>
        <fullName evidence="3">DUF2946 domain-containing protein</fullName>
    </recommendedName>
</protein>